<evidence type="ECO:0000313" key="3">
    <source>
        <dbReference type="Proteomes" id="UP001148614"/>
    </source>
</evidence>
<dbReference type="EMBL" id="JANPWZ010003855">
    <property type="protein sequence ID" value="KAJ3550818.1"/>
    <property type="molecule type" value="Genomic_DNA"/>
</dbReference>
<evidence type="ECO:0000313" key="2">
    <source>
        <dbReference type="EMBL" id="KAJ3550818.1"/>
    </source>
</evidence>
<dbReference type="AlphaFoldDB" id="A0A9W8N2V9"/>
<gene>
    <name evidence="2" type="ORF">NPX13_g11454</name>
</gene>
<dbReference type="Proteomes" id="UP001148614">
    <property type="component" value="Unassembled WGS sequence"/>
</dbReference>
<name>A0A9W8N2V9_9PEZI</name>
<dbReference type="VEuPathDB" id="FungiDB:F4678DRAFT_477502"/>
<evidence type="ECO:0000256" key="1">
    <source>
        <dbReference type="SAM" id="MobiDB-lite"/>
    </source>
</evidence>
<keyword evidence="3" id="KW-1185">Reference proteome</keyword>
<comment type="caution">
    <text evidence="2">The sequence shown here is derived from an EMBL/GenBank/DDBJ whole genome shotgun (WGS) entry which is preliminary data.</text>
</comment>
<reference evidence="2" key="1">
    <citation type="submission" date="2022-07" db="EMBL/GenBank/DDBJ databases">
        <title>Genome Sequence of Xylaria arbuscula.</title>
        <authorList>
            <person name="Buettner E."/>
        </authorList>
    </citation>
    <scope>NUCLEOTIDE SEQUENCE</scope>
    <source>
        <strain evidence="2">VT107</strain>
    </source>
</reference>
<protein>
    <submittedName>
        <fullName evidence="2">Uncharacterized protein</fullName>
    </submittedName>
</protein>
<proteinExistence type="predicted"/>
<organism evidence="2 3">
    <name type="scientific">Xylaria arbuscula</name>
    <dbReference type="NCBI Taxonomy" id="114810"/>
    <lineage>
        <taxon>Eukaryota</taxon>
        <taxon>Fungi</taxon>
        <taxon>Dikarya</taxon>
        <taxon>Ascomycota</taxon>
        <taxon>Pezizomycotina</taxon>
        <taxon>Sordariomycetes</taxon>
        <taxon>Xylariomycetidae</taxon>
        <taxon>Xylariales</taxon>
        <taxon>Xylariaceae</taxon>
        <taxon>Xylaria</taxon>
    </lineage>
</organism>
<accession>A0A9W8N2V9</accession>
<feature type="region of interest" description="Disordered" evidence="1">
    <location>
        <begin position="30"/>
        <end position="50"/>
    </location>
</feature>
<sequence>MYTSQLLDLRTVIHNGPLYYASDACRTVGMPHPPQAPGTTGQQAGMLDQKGTNMSAGHGTEYTSVVNPCLSTVSAQQAKDVSNERPWSQGAFSDAIDCKRSGLKMYNVMLGQTAEVDKKQSAEDMRSCSLYGSQRPAQPSRDHLSCLPDRSAYFSTEPLEGVRAQSTLTPSSHIPVAISSDANQEPLAAVYDEAGWDANTLWFYIRKYYEATIHGNSIMPFELLNNMVSQFLTDRECWAERSGADIDVAMVFLTLSIGKLYTEKQSLSFSDARQPIGSSQSTQIPGFTYFQRGKDMFHRCSPTVVESIRANSLTGCYLYQLGDIPKSIEYLSLASQFARGLLLS</sequence>